<dbReference type="HOGENOM" id="CLU_012520_7_1_9"/>
<dbReference type="GO" id="GO:0004360">
    <property type="term" value="F:glutamine-fructose-6-phosphate transaminase (isomerizing) activity"/>
    <property type="evidence" value="ECO:0007669"/>
    <property type="project" value="UniProtKB-UniRule"/>
</dbReference>
<evidence type="ECO:0000256" key="10">
    <source>
        <dbReference type="HAMAP-Rule" id="MF_00164"/>
    </source>
</evidence>
<dbReference type="InterPro" id="IPR035490">
    <property type="entry name" value="GlmS/FrlB_SIS"/>
</dbReference>
<evidence type="ECO:0000256" key="6">
    <source>
        <dbReference type="ARBA" id="ARBA00022576"/>
    </source>
</evidence>
<dbReference type="EC" id="2.6.1.16" evidence="3 10"/>
<dbReference type="PROSITE" id="PS51464">
    <property type="entry name" value="SIS"/>
    <property type="match status" value="2"/>
</dbReference>
<dbReference type="GO" id="GO:0006487">
    <property type="term" value="P:protein N-linked glycosylation"/>
    <property type="evidence" value="ECO:0007669"/>
    <property type="project" value="TreeGrafter"/>
</dbReference>
<dbReference type="GO" id="GO:0005975">
    <property type="term" value="P:carbohydrate metabolic process"/>
    <property type="evidence" value="ECO:0007669"/>
    <property type="project" value="UniProtKB-UniRule"/>
</dbReference>
<dbReference type="Pfam" id="PF13522">
    <property type="entry name" value="GATase_6"/>
    <property type="match status" value="1"/>
</dbReference>
<reference evidence="13 14" key="1">
    <citation type="submission" date="2012-04" db="EMBL/GenBank/DDBJ databases">
        <authorList>
            <person name="Weinstock G."/>
            <person name="Sodergren E."/>
            <person name="Lobos E.A."/>
            <person name="Fulton L."/>
            <person name="Fulton R."/>
            <person name="Courtney L."/>
            <person name="Fronick C."/>
            <person name="O'Laughlin M."/>
            <person name="Godfrey J."/>
            <person name="Wilson R.M."/>
            <person name="Miner T."/>
            <person name="Farmer C."/>
            <person name="Delehaunty K."/>
            <person name="Cordes M."/>
            <person name="Minx P."/>
            <person name="Tomlinson C."/>
            <person name="Chen J."/>
            <person name="Wollam A."/>
            <person name="Pepin K.H."/>
            <person name="Bhonagiri V."/>
            <person name="Zhang X."/>
            <person name="Suruliraj S."/>
            <person name="Warren W."/>
            <person name="Mitreva M."/>
            <person name="Mardis E.R."/>
            <person name="Wilson R.K."/>
        </authorList>
    </citation>
    <scope>NUCLEOTIDE SEQUENCE [LARGE SCALE GENOMIC DNA]</scope>
    <source>
        <strain evidence="13 14">505</strain>
    </source>
</reference>
<dbReference type="FunFam" id="3.40.50.10490:FF:000022">
    <property type="entry name" value="Glutamine--fructose-6-phosphate aminotransferase [isomerizing]"/>
    <property type="match status" value="1"/>
</dbReference>
<accession>J6Y9P5</accession>
<dbReference type="InterPro" id="IPR029055">
    <property type="entry name" value="Ntn_hydrolases_N"/>
</dbReference>
<evidence type="ECO:0000256" key="4">
    <source>
        <dbReference type="ARBA" id="ARBA00016090"/>
    </source>
</evidence>
<dbReference type="Gene3D" id="3.60.20.10">
    <property type="entry name" value="Glutamine Phosphoribosylpyrophosphate, subunit 1, domain 1"/>
    <property type="match status" value="1"/>
</dbReference>
<dbReference type="SUPFAM" id="SSF56235">
    <property type="entry name" value="N-terminal nucleophile aminohydrolases (Ntn hydrolases)"/>
    <property type="match status" value="1"/>
</dbReference>
<keyword evidence="6 10" id="KW-0032">Aminotransferase</keyword>
<dbReference type="GO" id="GO:0097367">
    <property type="term" value="F:carbohydrate derivative binding"/>
    <property type="evidence" value="ECO:0007669"/>
    <property type="project" value="InterPro"/>
</dbReference>
<dbReference type="PANTHER" id="PTHR10937">
    <property type="entry name" value="GLUCOSAMINE--FRUCTOSE-6-PHOSPHATE AMINOTRANSFERASE, ISOMERIZING"/>
    <property type="match status" value="1"/>
</dbReference>
<comment type="subunit">
    <text evidence="10">Homodimer.</text>
</comment>
<dbReference type="InterPro" id="IPR017932">
    <property type="entry name" value="GATase_2_dom"/>
</dbReference>
<evidence type="ECO:0000256" key="9">
    <source>
        <dbReference type="ARBA" id="ARBA00022962"/>
    </source>
</evidence>
<dbReference type="CDD" id="cd00714">
    <property type="entry name" value="GFAT"/>
    <property type="match status" value="1"/>
</dbReference>
<dbReference type="GO" id="GO:0006002">
    <property type="term" value="P:fructose 6-phosphate metabolic process"/>
    <property type="evidence" value="ECO:0007669"/>
    <property type="project" value="TreeGrafter"/>
</dbReference>
<feature type="initiator methionine" description="Removed" evidence="10">
    <location>
        <position position="57"/>
    </location>
</feature>
<dbReference type="InterPro" id="IPR046348">
    <property type="entry name" value="SIS_dom_sf"/>
</dbReference>
<dbReference type="NCBIfam" id="NF001484">
    <property type="entry name" value="PRK00331.1"/>
    <property type="match status" value="1"/>
</dbReference>
<evidence type="ECO:0000313" key="13">
    <source>
        <dbReference type="EMBL" id="EJY46921.1"/>
    </source>
</evidence>
<keyword evidence="8" id="KW-0677">Repeat</keyword>
<feature type="active site" description="For Fru-6P isomerization activity" evidence="10">
    <location>
        <position position="652"/>
    </location>
</feature>
<feature type="domain" description="Glutamine amidotransferase type-2" evidence="11">
    <location>
        <begin position="58"/>
        <end position="272"/>
    </location>
</feature>
<feature type="active site" description="Nucleophile; for GATase activity" evidence="10">
    <location>
        <position position="58"/>
    </location>
</feature>
<dbReference type="InterPro" id="IPR035466">
    <property type="entry name" value="GlmS/AgaS_SIS"/>
</dbReference>
<feature type="domain" description="SIS" evidence="12">
    <location>
        <begin position="338"/>
        <end position="477"/>
    </location>
</feature>
<evidence type="ECO:0000256" key="5">
    <source>
        <dbReference type="ARBA" id="ARBA00022490"/>
    </source>
</evidence>
<dbReference type="PANTHER" id="PTHR10937:SF0">
    <property type="entry name" value="GLUTAMINE--FRUCTOSE-6-PHOSPHATE TRANSAMINASE (ISOMERIZING)"/>
    <property type="match status" value="1"/>
</dbReference>
<comment type="subcellular location">
    <subcellularLocation>
        <location evidence="2 10">Cytoplasm</location>
    </subcellularLocation>
</comment>
<dbReference type="EMBL" id="AMBL01000015">
    <property type="protein sequence ID" value="EJY46921.1"/>
    <property type="molecule type" value="Genomic_DNA"/>
</dbReference>
<dbReference type="InterPro" id="IPR005855">
    <property type="entry name" value="GFAT"/>
</dbReference>
<dbReference type="NCBIfam" id="TIGR01135">
    <property type="entry name" value="glmS"/>
    <property type="match status" value="1"/>
</dbReference>
<keyword evidence="5 10" id="KW-0963">Cytoplasm</keyword>
<dbReference type="HAMAP" id="MF_00164">
    <property type="entry name" value="GlmS"/>
    <property type="match status" value="1"/>
</dbReference>
<dbReference type="GO" id="GO:0005829">
    <property type="term" value="C:cytosol"/>
    <property type="evidence" value="ECO:0007669"/>
    <property type="project" value="TreeGrafter"/>
</dbReference>
<evidence type="ECO:0000256" key="2">
    <source>
        <dbReference type="ARBA" id="ARBA00004496"/>
    </source>
</evidence>
<feature type="domain" description="SIS" evidence="12">
    <location>
        <begin position="510"/>
        <end position="647"/>
    </location>
</feature>
<dbReference type="FunFam" id="3.60.20.10:FF:000006">
    <property type="entry name" value="Glutamine--fructose-6-phosphate aminotransferase [isomerizing]"/>
    <property type="match status" value="1"/>
</dbReference>
<dbReference type="InterPro" id="IPR047084">
    <property type="entry name" value="GFAT_N"/>
</dbReference>
<comment type="caution">
    <text evidence="13">The sequence shown here is derived from an EMBL/GenBank/DDBJ whole genome shotgun (WGS) entry which is preliminary data.</text>
</comment>
<dbReference type="GO" id="GO:0006047">
    <property type="term" value="P:UDP-N-acetylglucosamine metabolic process"/>
    <property type="evidence" value="ECO:0007669"/>
    <property type="project" value="TreeGrafter"/>
</dbReference>
<dbReference type="PATRIC" id="fig|1134806.3.peg.600"/>
<organism evidence="13 14">
    <name type="scientific">Enterococcus faecium 505</name>
    <dbReference type="NCBI Taxonomy" id="1134806"/>
    <lineage>
        <taxon>Bacteria</taxon>
        <taxon>Bacillati</taxon>
        <taxon>Bacillota</taxon>
        <taxon>Bacilli</taxon>
        <taxon>Lactobacillales</taxon>
        <taxon>Enterococcaceae</taxon>
        <taxon>Enterococcus</taxon>
    </lineage>
</organism>
<evidence type="ECO:0000259" key="11">
    <source>
        <dbReference type="PROSITE" id="PS51278"/>
    </source>
</evidence>
<dbReference type="SUPFAM" id="SSF53697">
    <property type="entry name" value="SIS domain"/>
    <property type="match status" value="1"/>
</dbReference>
<dbReference type="FunFam" id="3.40.50.10490:FF:000001">
    <property type="entry name" value="Glutamine--fructose-6-phosphate aminotransferase [isomerizing]"/>
    <property type="match status" value="1"/>
</dbReference>
<sequence length="657" mass="72537">MQTDDEERVYRKIRRMTLGTALYRRSTKSICKDKTKGFSCSWKHSYEFIIESRMFFMCGIVGMIGLKNVTPGLIGGLEKLEYRGYDSAGIFVSDGTTDYLVKAQGRIQNLKDKITSDTTGNIGIGHTRWATHGQPSEENAHPHTSQSGRFVLVHNGVIENFEELKNAYLTDDHFIGETDTEIIAHLIETFAKDMTAKEAFLKALRVIKGSYAFALIDRTTPDVIYVAKNKSPLLVGLGDGFNVIASDAMAMLAHTKKFVEVEDEEMVTVTSDKIIIQNFAGDIMERSSFEAQVDASDIEKGTYPFYMLKEIDEQPIIMRRIAQKYVTEDNRVPLDPKLIDTLSDSDRIYIVACGTSYHAGLAGKQTLEELTQIPVEVHLASEFGYNTPLLSKKPFFIFLSQSGETADSRQVLVKINRLGYPSLTITNVAGSTLSREASFTLLLHAGPEIAVASTKAYTAQIAVLTLLAKAIGDKKELETSLSFDITHELSLVANAMESVIAQKDYLEELAAEYLSDTRNAFYIGRGADYNVSLEAALKLKEISYIQAEGFAAGELKHGTIALIEEGTPVIGIISEEVTGAHTRGNLKEVESRGAKTLIIVSEGLEKENDQLVLPAVHPYLSTLATVVPTQLLAYYATLLRGFDVDKPRNLAKSVTVE</sequence>
<evidence type="ECO:0000256" key="8">
    <source>
        <dbReference type="ARBA" id="ARBA00022737"/>
    </source>
</evidence>
<name>J6Y9P5_ENTFC</name>
<dbReference type="CDD" id="cd05008">
    <property type="entry name" value="SIS_GlmS_GlmD_1"/>
    <property type="match status" value="1"/>
</dbReference>
<evidence type="ECO:0000256" key="1">
    <source>
        <dbReference type="ARBA" id="ARBA00001031"/>
    </source>
</evidence>
<dbReference type="Proteomes" id="UP000006403">
    <property type="component" value="Unassembled WGS sequence"/>
</dbReference>
<keyword evidence="9" id="KW-0315">Glutamine amidotransferase</keyword>
<dbReference type="CDD" id="cd05009">
    <property type="entry name" value="SIS_GlmS_GlmD_2"/>
    <property type="match status" value="1"/>
</dbReference>
<comment type="function">
    <text evidence="10">Catalyzes the first step in hexosamine metabolism, converting fructose-6P into glucosamine-6P using glutamine as a nitrogen source.</text>
</comment>
<dbReference type="InterPro" id="IPR001347">
    <property type="entry name" value="SIS_dom"/>
</dbReference>
<evidence type="ECO:0000313" key="14">
    <source>
        <dbReference type="Proteomes" id="UP000006403"/>
    </source>
</evidence>
<dbReference type="AlphaFoldDB" id="J6Y9P5"/>
<dbReference type="Gene3D" id="3.40.50.10490">
    <property type="entry name" value="Glucose-6-phosphate isomerase like protein, domain 1"/>
    <property type="match status" value="2"/>
</dbReference>
<evidence type="ECO:0000256" key="3">
    <source>
        <dbReference type="ARBA" id="ARBA00012916"/>
    </source>
</evidence>
<gene>
    <name evidence="10" type="primary">glmS</name>
    <name evidence="13" type="ORF">HMPREF1348_00632</name>
</gene>
<evidence type="ECO:0000256" key="7">
    <source>
        <dbReference type="ARBA" id="ARBA00022679"/>
    </source>
</evidence>
<dbReference type="PROSITE" id="PS51278">
    <property type="entry name" value="GATASE_TYPE_2"/>
    <property type="match status" value="1"/>
</dbReference>
<evidence type="ECO:0000259" key="12">
    <source>
        <dbReference type="PROSITE" id="PS51464"/>
    </source>
</evidence>
<proteinExistence type="inferred from homology"/>
<protein>
    <recommendedName>
        <fullName evidence="4 10">Glutamine--fructose-6-phosphate aminotransferase [isomerizing]</fullName>
        <ecNumber evidence="3 10">2.6.1.16</ecNumber>
    </recommendedName>
    <alternativeName>
        <fullName evidence="10">D-fructose-6-phosphate amidotransferase</fullName>
    </alternativeName>
    <alternativeName>
        <fullName evidence="10">GFAT</fullName>
    </alternativeName>
    <alternativeName>
        <fullName evidence="10">Glucosamine-6-phosphate synthase</fullName>
    </alternativeName>
    <alternativeName>
        <fullName evidence="10">Hexosephosphate aminotransferase</fullName>
    </alternativeName>
    <alternativeName>
        <fullName evidence="10">L-glutamine--D-fructose-6-phosphate amidotransferase</fullName>
    </alternativeName>
</protein>
<dbReference type="Pfam" id="PF01380">
    <property type="entry name" value="SIS"/>
    <property type="match status" value="2"/>
</dbReference>
<comment type="catalytic activity">
    <reaction evidence="1 10">
        <text>D-fructose 6-phosphate + L-glutamine = D-glucosamine 6-phosphate + L-glutamate</text>
        <dbReference type="Rhea" id="RHEA:13237"/>
        <dbReference type="ChEBI" id="CHEBI:29985"/>
        <dbReference type="ChEBI" id="CHEBI:58359"/>
        <dbReference type="ChEBI" id="CHEBI:58725"/>
        <dbReference type="ChEBI" id="CHEBI:61527"/>
        <dbReference type="EC" id="2.6.1.16"/>
    </reaction>
</comment>
<keyword evidence="7 10" id="KW-0808">Transferase</keyword>